<gene>
    <name evidence="3" type="ORF">Cco03nite_10550</name>
</gene>
<reference evidence="3 4" key="1">
    <citation type="submission" date="2021-01" db="EMBL/GenBank/DDBJ databases">
        <title>Whole genome shotgun sequence of Catellatospora coxensis NBRC 107359.</title>
        <authorList>
            <person name="Komaki H."/>
            <person name="Tamura T."/>
        </authorList>
    </citation>
    <scope>NUCLEOTIDE SEQUENCE [LARGE SCALE GENOMIC DNA]</scope>
    <source>
        <strain evidence="3 4">NBRC 107359</strain>
    </source>
</reference>
<keyword evidence="2" id="KW-0732">Signal</keyword>
<feature type="region of interest" description="Disordered" evidence="1">
    <location>
        <begin position="26"/>
        <end position="50"/>
    </location>
</feature>
<accession>A0A8J3KNI6</accession>
<comment type="caution">
    <text evidence="3">The sequence shown here is derived from an EMBL/GenBank/DDBJ whole genome shotgun (WGS) entry which is preliminary data.</text>
</comment>
<dbReference type="EMBL" id="BONI01000006">
    <property type="protein sequence ID" value="GIG04355.1"/>
    <property type="molecule type" value="Genomic_DNA"/>
</dbReference>
<evidence type="ECO:0000313" key="3">
    <source>
        <dbReference type="EMBL" id="GIG04355.1"/>
    </source>
</evidence>
<proteinExistence type="predicted"/>
<organism evidence="3 4">
    <name type="scientific">Catellatospora coxensis</name>
    <dbReference type="NCBI Taxonomy" id="310354"/>
    <lineage>
        <taxon>Bacteria</taxon>
        <taxon>Bacillati</taxon>
        <taxon>Actinomycetota</taxon>
        <taxon>Actinomycetes</taxon>
        <taxon>Micromonosporales</taxon>
        <taxon>Micromonosporaceae</taxon>
        <taxon>Catellatospora</taxon>
    </lineage>
</organism>
<evidence type="ECO:0000313" key="4">
    <source>
        <dbReference type="Proteomes" id="UP000630887"/>
    </source>
</evidence>
<dbReference type="AlphaFoldDB" id="A0A8J3KNI6"/>
<dbReference type="RefSeq" id="WP_344350779.1">
    <property type="nucleotide sequence ID" value="NZ_BAAALC010000086.1"/>
</dbReference>
<feature type="compositionally biased region" description="Low complexity" evidence="1">
    <location>
        <begin position="26"/>
        <end position="42"/>
    </location>
</feature>
<evidence type="ECO:0000256" key="1">
    <source>
        <dbReference type="SAM" id="MobiDB-lite"/>
    </source>
</evidence>
<evidence type="ECO:0008006" key="5">
    <source>
        <dbReference type="Google" id="ProtNLM"/>
    </source>
</evidence>
<evidence type="ECO:0000256" key="2">
    <source>
        <dbReference type="SAM" id="SignalP"/>
    </source>
</evidence>
<keyword evidence="4" id="KW-1185">Reference proteome</keyword>
<feature type="chain" id="PRO_5038526433" description="Lipoprotein" evidence="2">
    <location>
        <begin position="28"/>
        <end position="107"/>
    </location>
</feature>
<sequence>MRTRKVSILFGTAAIAATLAVSAPASAAPASSGPVSAARSSTVAVQEQPVMDPWRDGYRQGYRDGFKDAKEDCQRSYASRQFDNWKFAQGYEAGFGDGWEAGVARYC</sequence>
<dbReference type="Proteomes" id="UP000630887">
    <property type="component" value="Unassembled WGS sequence"/>
</dbReference>
<protein>
    <recommendedName>
        <fullName evidence="5">Lipoprotein</fullName>
    </recommendedName>
</protein>
<name>A0A8J3KNI6_9ACTN</name>
<feature type="signal peptide" evidence="2">
    <location>
        <begin position="1"/>
        <end position="27"/>
    </location>
</feature>